<evidence type="ECO:0000259" key="21">
    <source>
        <dbReference type="Pfam" id="PF02931"/>
    </source>
</evidence>
<evidence type="ECO:0000256" key="3">
    <source>
        <dbReference type="ARBA" id="ARBA00022692"/>
    </source>
</evidence>
<evidence type="ECO:0000256" key="8">
    <source>
        <dbReference type="ARBA" id="ARBA00023136"/>
    </source>
</evidence>
<dbReference type="Gene3D" id="1.20.58.390">
    <property type="entry name" value="Neurotransmitter-gated ion-channel transmembrane domain"/>
    <property type="match status" value="1"/>
</dbReference>
<organism evidence="23 24">
    <name type="scientific">Oryzias melastigma</name>
    <name type="common">Marine medaka</name>
    <dbReference type="NCBI Taxonomy" id="30732"/>
    <lineage>
        <taxon>Eukaryota</taxon>
        <taxon>Metazoa</taxon>
        <taxon>Chordata</taxon>
        <taxon>Craniata</taxon>
        <taxon>Vertebrata</taxon>
        <taxon>Euteleostomi</taxon>
        <taxon>Actinopterygii</taxon>
        <taxon>Neopterygii</taxon>
        <taxon>Teleostei</taxon>
        <taxon>Neoteleostei</taxon>
        <taxon>Acanthomorphata</taxon>
        <taxon>Ovalentaria</taxon>
        <taxon>Atherinomorphae</taxon>
        <taxon>Beloniformes</taxon>
        <taxon>Adrianichthyidae</taxon>
        <taxon>Oryziinae</taxon>
        <taxon>Oryzias</taxon>
    </lineage>
</organism>
<keyword evidence="9" id="KW-1015">Disulfide bond</keyword>
<protein>
    <submittedName>
        <fullName evidence="23">5-hydroxytryptamine receptor 3A</fullName>
    </submittedName>
</protein>
<dbReference type="PANTHER" id="PTHR18945">
    <property type="entry name" value="NEUROTRANSMITTER GATED ION CHANNEL"/>
    <property type="match status" value="1"/>
</dbReference>
<keyword evidence="14 20" id="KW-0407">Ion channel</keyword>
<keyword evidence="1 20" id="KW-0813">Transport</keyword>
<keyword evidence="13" id="KW-1071">Ligand-gated ion channel</keyword>
<gene>
    <name evidence="23" type="ORF">FQA47_021025</name>
</gene>
<keyword evidence="7 20" id="KW-0406">Ion transport</keyword>
<feature type="domain" description="Neurotransmitter-gated ion-channel transmembrane" evidence="22">
    <location>
        <begin position="283"/>
        <end position="365"/>
    </location>
</feature>
<evidence type="ECO:0000256" key="7">
    <source>
        <dbReference type="ARBA" id="ARBA00023065"/>
    </source>
</evidence>
<evidence type="ECO:0000256" key="13">
    <source>
        <dbReference type="ARBA" id="ARBA00023286"/>
    </source>
</evidence>
<feature type="domain" description="Neurotransmitter-gated ion-channel ligand-binding" evidence="21">
    <location>
        <begin position="82"/>
        <end position="276"/>
    </location>
</feature>
<dbReference type="Pfam" id="PF02931">
    <property type="entry name" value="Neur_chan_LBD"/>
    <property type="match status" value="1"/>
</dbReference>
<evidence type="ECO:0000256" key="12">
    <source>
        <dbReference type="ARBA" id="ARBA00023257"/>
    </source>
</evidence>
<comment type="catalytic activity">
    <reaction evidence="17">
        <text>Na(+)(in) = Na(+)(out)</text>
        <dbReference type="Rhea" id="RHEA:34963"/>
        <dbReference type="ChEBI" id="CHEBI:29101"/>
    </reaction>
</comment>
<feature type="transmembrane region" description="Helical" evidence="20">
    <location>
        <begin position="341"/>
        <end position="364"/>
    </location>
</feature>
<comment type="subcellular location">
    <subcellularLocation>
        <location evidence="15">Postsynaptic cell membrane</location>
        <topology evidence="15">Multi-pass membrane protein</topology>
    </subcellularLocation>
</comment>
<dbReference type="Proteomes" id="UP000646548">
    <property type="component" value="Unassembled WGS sequence"/>
</dbReference>
<evidence type="ECO:0000256" key="6">
    <source>
        <dbReference type="ARBA" id="ARBA00023018"/>
    </source>
</evidence>
<evidence type="ECO:0000259" key="22">
    <source>
        <dbReference type="Pfam" id="PF02932"/>
    </source>
</evidence>
<comment type="caution">
    <text evidence="23">The sequence shown here is derived from an EMBL/GenBank/DDBJ whole genome shotgun (WGS) entry which is preliminary data.</text>
</comment>
<comment type="similarity">
    <text evidence="20">Belongs to the ligand-gated ion channel (TC 1.A.9) family.</text>
</comment>
<dbReference type="InterPro" id="IPR006029">
    <property type="entry name" value="Neurotrans-gated_channel_TM"/>
</dbReference>
<dbReference type="SUPFAM" id="SSF90112">
    <property type="entry name" value="Neurotransmitter-gated ion-channel transmembrane pore"/>
    <property type="match status" value="1"/>
</dbReference>
<dbReference type="Gene3D" id="2.70.170.10">
    <property type="entry name" value="Neurotransmitter-gated ion-channel ligand-binding domain"/>
    <property type="match status" value="1"/>
</dbReference>
<keyword evidence="12" id="KW-0628">Postsynaptic cell membrane</keyword>
<feature type="transmembrane region" description="Helical" evidence="20">
    <location>
        <begin position="308"/>
        <end position="329"/>
    </location>
</feature>
<keyword evidence="10 23" id="KW-0675">Receptor</keyword>
<evidence type="ECO:0000256" key="9">
    <source>
        <dbReference type="ARBA" id="ARBA00023157"/>
    </source>
</evidence>
<sequence length="420" mass="47080">MCIRNAFQVSVSRACSHLLTAVNSWIPIKAFPRLRLKHSAMAALWMLVFLAFGIPGTHLSNCSYYGLLNYLNLTTSSQVLQVMRPVHSWNQTSKVSLDMVMYGIMDVCCNDSNVCHLFINQRWKNEFLTWNPSDFCGIDKLTIPKSLVWVPDVSIDEDASDSGSIRSDPLLILMSSGEMVTTTRQRLTSTCQLNLSLFPFDVQRCNITFSSTSYDTSSLKLGPAKNSSVITSLSDEFMITQGEWNLQNMEVSLYDHINGNISVSKLRYTVLLERKPMLYVINLILPLFYLLILDLASFFISASSGEKLGFKVTILLSISVLLLILNDILPSTEDKLPKIASYCVSVFTVVWLSLLETMLVGFLADFSGRSSSDLQQDSASHEEPEEVLEKTEVKPAEKVLPLDGLQDHLRGIQKEWQSSA</sequence>
<comment type="function">
    <text evidence="19">Forms serotonin (5-hydroxytryptamine/5-HT3)-activated cation-selective channel complexes, which when activated cause fast, depolarizing responses in neurons.</text>
</comment>
<dbReference type="GO" id="GO:0005230">
    <property type="term" value="F:extracellular ligand-gated monoatomic ion channel activity"/>
    <property type="evidence" value="ECO:0007669"/>
    <property type="project" value="InterPro"/>
</dbReference>
<evidence type="ECO:0000256" key="5">
    <source>
        <dbReference type="ARBA" id="ARBA00022989"/>
    </source>
</evidence>
<evidence type="ECO:0000256" key="2">
    <source>
        <dbReference type="ARBA" id="ARBA00022475"/>
    </source>
</evidence>
<accession>A0A834BWK5</accession>
<dbReference type="AlphaFoldDB" id="A0A834BWK5"/>
<evidence type="ECO:0000256" key="1">
    <source>
        <dbReference type="ARBA" id="ARBA00022448"/>
    </source>
</evidence>
<keyword evidence="5 20" id="KW-1133">Transmembrane helix</keyword>
<feature type="transmembrane region" description="Helical" evidence="20">
    <location>
        <begin position="40"/>
        <end position="59"/>
    </location>
</feature>
<keyword evidence="6" id="KW-0770">Synapse</keyword>
<evidence type="ECO:0000256" key="4">
    <source>
        <dbReference type="ARBA" id="ARBA00022729"/>
    </source>
</evidence>
<evidence type="ECO:0000256" key="19">
    <source>
        <dbReference type="ARBA" id="ARBA00037540"/>
    </source>
</evidence>
<evidence type="ECO:0000256" key="10">
    <source>
        <dbReference type="ARBA" id="ARBA00023170"/>
    </source>
</evidence>
<dbReference type="FunFam" id="2.70.170.10:FF:000017">
    <property type="entry name" value="5-hydroxytryptamine receptor 3A"/>
    <property type="match status" value="1"/>
</dbReference>
<comment type="catalytic activity">
    <reaction evidence="18">
        <text>Ca(2+)(in) = Ca(2+)(out)</text>
        <dbReference type="Rhea" id="RHEA:29671"/>
        <dbReference type="ChEBI" id="CHEBI:29108"/>
    </reaction>
</comment>
<dbReference type="PRINTS" id="PR00252">
    <property type="entry name" value="NRIONCHANNEL"/>
</dbReference>
<proteinExistence type="inferred from homology"/>
<evidence type="ECO:0000256" key="20">
    <source>
        <dbReference type="RuleBase" id="RU000687"/>
    </source>
</evidence>
<dbReference type="InterPro" id="IPR006201">
    <property type="entry name" value="Neur_channel"/>
</dbReference>
<name>A0A834BWK5_ORYME</name>
<dbReference type="GO" id="GO:0004888">
    <property type="term" value="F:transmembrane signaling receptor activity"/>
    <property type="evidence" value="ECO:0007669"/>
    <property type="project" value="InterPro"/>
</dbReference>
<evidence type="ECO:0000313" key="24">
    <source>
        <dbReference type="Proteomes" id="UP000646548"/>
    </source>
</evidence>
<dbReference type="InterPro" id="IPR036719">
    <property type="entry name" value="Neuro-gated_channel_TM_sf"/>
</dbReference>
<feature type="transmembrane region" description="Helical" evidence="20">
    <location>
        <begin position="277"/>
        <end position="302"/>
    </location>
</feature>
<evidence type="ECO:0000256" key="18">
    <source>
        <dbReference type="ARBA" id="ARBA00036634"/>
    </source>
</evidence>
<keyword evidence="4" id="KW-0732">Signal</keyword>
<keyword evidence="3 20" id="KW-0812">Transmembrane</keyword>
<evidence type="ECO:0000256" key="16">
    <source>
        <dbReference type="ARBA" id="ARBA00034430"/>
    </source>
</evidence>
<dbReference type="GO" id="GO:0045211">
    <property type="term" value="C:postsynaptic membrane"/>
    <property type="evidence" value="ECO:0007669"/>
    <property type="project" value="UniProtKB-SubCell"/>
</dbReference>
<evidence type="ECO:0000313" key="23">
    <source>
        <dbReference type="EMBL" id="KAF6716829.1"/>
    </source>
</evidence>
<dbReference type="EMBL" id="WKFB01000922">
    <property type="protein sequence ID" value="KAF6716829.1"/>
    <property type="molecule type" value="Genomic_DNA"/>
</dbReference>
<keyword evidence="2" id="KW-1003">Cell membrane</keyword>
<dbReference type="Pfam" id="PF02932">
    <property type="entry name" value="Neur_chan_memb"/>
    <property type="match status" value="1"/>
</dbReference>
<evidence type="ECO:0000256" key="17">
    <source>
        <dbReference type="ARBA" id="ARBA00036239"/>
    </source>
</evidence>
<comment type="catalytic activity">
    <reaction evidence="16">
        <text>K(+)(in) = K(+)(out)</text>
        <dbReference type="Rhea" id="RHEA:29463"/>
        <dbReference type="ChEBI" id="CHEBI:29103"/>
    </reaction>
</comment>
<keyword evidence="11" id="KW-0325">Glycoprotein</keyword>
<dbReference type="InterPro" id="IPR006202">
    <property type="entry name" value="Neur_chan_lig-bd"/>
</dbReference>
<dbReference type="InterPro" id="IPR038050">
    <property type="entry name" value="Neuro_actylchol_rec"/>
</dbReference>
<dbReference type="SUPFAM" id="SSF63712">
    <property type="entry name" value="Nicotinic receptor ligand binding domain-like"/>
    <property type="match status" value="1"/>
</dbReference>
<reference evidence="23" key="1">
    <citation type="journal article" name="BMC Genomics">
        <title>Long-read sequencing and de novo genome assembly of marine medaka (Oryzias melastigma).</title>
        <authorList>
            <person name="Liang P."/>
            <person name="Saqib H.S.A."/>
            <person name="Ni X."/>
            <person name="Shen Y."/>
        </authorList>
    </citation>
    <scope>NUCLEOTIDE SEQUENCE</scope>
    <source>
        <strain evidence="23">Bigg-433</strain>
    </source>
</reference>
<evidence type="ECO:0000256" key="11">
    <source>
        <dbReference type="ARBA" id="ARBA00023180"/>
    </source>
</evidence>
<dbReference type="InterPro" id="IPR018000">
    <property type="entry name" value="Neurotransmitter_ion_chnl_CS"/>
</dbReference>
<dbReference type="InterPro" id="IPR036734">
    <property type="entry name" value="Neur_chan_lig-bd_sf"/>
</dbReference>
<dbReference type="PROSITE" id="PS00236">
    <property type="entry name" value="NEUROTR_ION_CHANNEL"/>
    <property type="match status" value="1"/>
</dbReference>
<evidence type="ECO:0000256" key="14">
    <source>
        <dbReference type="ARBA" id="ARBA00023303"/>
    </source>
</evidence>
<keyword evidence="8 20" id="KW-0472">Membrane</keyword>
<evidence type="ECO:0000256" key="15">
    <source>
        <dbReference type="ARBA" id="ARBA00034104"/>
    </source>
</evidence>